<dbReference type="GO" id="GO:0004853">
    <property type="term" value="F:uroporphyrinogen decarboxylase activity"/>
    <property type="evidence" value="ECO:0007669"/>
    <property type="project" value="InterPro"/>
</dbReference>
<dbReference type="Gene3D" id="3.20.20.210">
    <property type="match status" value="1"/>
</dbReference>
<dbReference type="Pfam" id="PF01208">
    <property type="entry name" value="URO-D"/>
    <property type="match status" value="1"/>
</dbReference>
<proteinExistence type="predicted"/>
<organism evidence="2">
    <name type="scientific">marine sediment metagenome</name>
    <dbReference type="NCBI Taxonomy" id="412755"/>
    <lineage>
        <taxon>unclassified sequences</taxon>
        <taxon>metagenomes</taxon>
        <taxon>ecological metagenomes</taxon>
    </lineage>
</organism>
<feature type="non-terminal residue" evidence="2">
    <location>
        <position position="1"/>
    </location>
</feature>
<dbReference type="InterPro" id="IPR000257">
    <property type="entry name" value="Uroporphyrinogen_deCOase"/>
</dbReference>
<evidence type="ECO:0000313" key="2">
    <source>
        <dbReference type="EMBL" id="KKK68659.1"/>
    </source>
</evidence>
<feature type="domain" description="Uroporphyrinogen decarboxylase (URO-D)" evidence="1">
    <location>
        <begin position="69"/>
        <end position="315"/>
    </location>
</feature>
<dbReference type="AlphaFoldDB" id="A0A0F8ZQH2"/>
<accession>A0A0F8ZQH2</accession>
<dbReference type="EMBL" id="LAZR01059027">
    <property type="protein sequence ID" value="KKK68659.1"/>
    <property type="molecule type" value="Genomic_DNA"/>
</dbReference>
<reference evidence="2" key="1">
    <citation type="journal article" date="2015" name="Nature">
        <title>Complex archaea that bridge the gap between prokaryotes and eukaryotes.</title>
        <authorList>
            <person name="Spang A."/>
            <person name="Saw J.H."/>
            <person name="Jorgensen S.L."/>
            <person name="Zaremba-Niedzwiedzka K."/>
            <person name="Martijn J."/>
            <person name="Lind A.E."/>
            <person name="van Eijk R."/>
            <person name="Schleper C."/>
            <person name="Guy L."/>
            <person name="Ettema T.J."/>
        </authorList>
    </citation>
    <scope>NUCLEOTIDE SEQUENCE</scope>
</reference>
<dbReference type="InterPro" id="IPR038071">
    <property type="entry name" value="UROD/MetE-like_sf"/>
</dbReference>
<comment type="caution">
    <text evidence="2">The sequence shown here is derived from an EMBL/GenBank/DDBJ whole genome shotgun (WGS) entry which is preliminary data.</text>
</comment>
<sequence length="316" mass="35202">NATARTIQNEVGVGISVMTREYWTPSGKLTHTVKKTGEAPEDGWVVQPDLVPLFDDFNIPRGIEHAVASPDDIPRIRHLYRAPDEKARQEFNTRMKIVRSFSSKNGVPVQAWVAFGMDGVIWLTGVEGAVLMAMDNPNIFGKLVDTIAEGDYGRAELACSDPDIDMICQRGWYSSLDFWSPRLFDEFVYPHLTEMTGLAHKNGKKFGYVMTTGVEVLGKRLMDAGVDVLYFVDPVQDNISVEKARELFGGGMTLVGGTNSVTLASKDTGRIKDEVRRAMDVLGPTGRFILHPVDAIFPDTPRESLKVMIETWKEYI</sequence>
<protein>
    <recommendedName>
        <fullName evidence="1">Uroporphyrinogen decarboxylase (URO-D) domain-containing protein</fullName>
    </recommendedName>
</protein>
<dbReference type="GO" id="GO:0006779">
    <property type="term" value="P:porphyrin-containing compound biosynthetic process"/>
    <property type="evidence" value="ECO:0007669"/>
    <property type="project" value="InterPro"/>
</dbReference>
<gene>
    <name evidence="2" type="ORF">LCGC14_2941840</name>
</gene>
<dbReference type="SUPFAM" id="SSF51726">
    <property type="entry name" value="UROD/MetE-like"/>
    <property type="match status" value="1"/>
</dbReference>
<name>A0A0F8ZQH2_9ZZZZ</name>
<evidence type="ECO:0000259" key="1">
    <source>
        <dbReference type="Pfam" id="PF01208"/>
    </source>
</evidence>